<reference evidence="1 2" key="1">
    <citation type="submission" date="2024-04" db="EMBL/GenBank/DDBJ databases">
        <title>Tritrichomonas musculus Genome.</title>
        <authorList>
            <person name="Alves-Ferreira E."/>
            <person name="Grigg M."/>
            <person name="Lorenzi H."/>
            <person name="Galac M."/>
        </authorList>
    </citation>
    <scope>NUCLEOTIDE SEQUENCE [LARGE SCALE GENOMIC DNA]</scope>
    <source>
        <strain evidence="1 2">EAF2021</strain>
    </source>
</reference>
<protein>
    <submittedName>
        <fullName evidence="1">Uncharacterized protein</fullName>
    </submittedName>
</protein>
<keyword evidence="2" id="KW-1185">Reference proteome</keyword>
<dbReference type="EMBL" id="JAPFFF010000021">
    <property type="protein sequence ID" value="KAK8853703.1"/>
    <property type="molecule type" value="Genomic_DNA"/>
</dbReference>
<dbReference type="InterPro" id="IPR008979">
    <property type="entry name" value="Galactose-bd-like_sf"/>
</dbReference>
<dbReference type="SUPFAM" id="SSF49785">
    <property type="entry name" value="Galactose-binding domain-like"/>
    <property type="match status" value="1"/>
</dbReference>
<dbReference type="Proteomes" id="UP001470230">
    <property type="component" value="Unassembled WGS sequence"/>
</dbReference>
<proteinExistence type="predicted"/>
<comment type="caution">
    <text evidence="1">The sequence shown here is derived from an EMBL/GenBank/DDBJ whole genome shotgun (WGS) entry which is preliminary data.</text>
</comment>
<organism evidence="1 2">
    <name type="scientific">Tritrichomonas musculus</name>
    <dbReference type="NCBI Taxonomy" id="1915356"/>
    <lineage>
        <taxon>Eukaryota</taxon>
        <taxon>Metamonada</taxon>
        <taxon>Parabasalia</taxon>
        <taxon>Tritrichomonadida</taxon>
        <taxon>Tritrichomonadidae</taxon>
        <taxon>Tritrichomonas</taxon>
    </lineage>
</organism>
<sequence length="204" mass="23369">MYSILYETVFFVHASAEVIRDFTSLFSAGDMTAAPWQRISQRLDQKIECSSEGVDGEVMRNRYREQPIEKRGSLFEYTGNNDFRGIFSHLTSQGQIGDLVGITSSSVASCGSACYQPGNVLRYGDTSNYFHSNYMTGNWICFDFKDRRVIPTHYTLKSVNWAVNSHNPRSWVVEGRTEGGEFGDIFTFSTFFLKKINFLRKIFF</sequence>
<evidence type="ECO:0000313" key="2">
    <source>
        <dbReference type="Proteomes" id="UP001470230"/>
    </source>
</evidence>
<evidence type="ECO:0000313" key="1">
    <source>
        <dbReference type="EMBL" id="KAK8853703.1"/>
    </source>
</evidence>
<accession>A0ABR2HWG8</accession>
<name>A0ABR2HWG8_9EUKA</name>
<gene>
    <name evidence="1" type="ORF">M9Y10_016245</name>
</gene>